<dbReference type="InterPro" id="IPR002881">
    <property type="entry name" value="DUF58"/>
</dbReference>
<comment type="caution">
    <text evidence="2">The sequence shown here is derived from an EMBL/GenBank/DDBJ whole genome shotgun (WGS) entry which is preliminary data.</text>
</comment>
<dbReference type="SUPFAM" id="SSF53300">
    <property type="entry name" value="vWA-like"/>
    <property type="match status" value="1"/>
</dbReference>
<reference evidence="2" key="1">
    <citation type="submission" date="2020-09" db="EMBL/GenBank/DDBJ databases">
        <title>Taishania pollutisoli gen. nov., sp. nov., Isolated from Tetrabromobisphenol A-Contaminated Soil.</title>
        <authorList>
            <person name="Chen Q."/>
        </authorList>
    </citation>
    <scope>NUCLEOTIDE SEQUENCE</scope>
    <source>
        <strain evidence="2">CZZ-1</strain>
    </source>
</reference>
<evidence type="ECO:0000313" key="3">
    <source>
        <dbReference type="Proteomes" id="UP000652681"/>
    </source>
</evidence>
<dbReference type="PANTHER" id="PTHR33608:SF6">
    <property type="entry name" value="BLL2464 PROTEIN"/>
    <property type="match status" value="1"/>
</dbReference>
<dbReference type="InterPro" id="IPR036465">
    <property type="entry name" value="vWFA_dom_sf"/>
</dbReference>
<sequence>METKELLQKIHRLEIKAKGLTKHIFSGEYHSAFKGRGMAFSEVRNYQVGDEVRTIDWNVTARFNDPFVKVFEEERELTLMLIVDVSGSENFGSTDKSKRDIILETMAVLAFSALSNNDKVGAVFVSDDVERYIAPQKGKKHILYILREFIALQPKSKKTNLSNGLKFFRNTQKKRTICFVISDFIDENNFIEGMKVTRKKHDLIALKLEDPSEYELPKMGFIQLYNAETGETTWVNTNDARTRDEFRTNFLEQKQHTLKEFSRNGIDYAVLNTGENHIVSLVNLFKSR</sequence>
<name>A0A8J6PGR2_9FLAO</name>
<proteinExistence type="predicted"/>
<dbReference type="EMBL" id="JACVEL010000001">
    <property type="protein sequence ID" value="MBC9811391.1"/>
    <property type="molecule type" value="Genomic_DNA"/>
</dbReference>
<gene>
    <name evidence="2" type="ORF">H9Y05_02780</name>
</gene>
<dbReference type="PANTHER" id="PTHR33608">
    <property type="entry name" value="BLL2464 PROTEIN"/>
    <property type="match status" value="1"/>
</dbReference>
<dbReference type="Proteomes" id="UP000652681">
    <property type="component" value="Unassembled WGS sequence"/>
</dbReference>
<dbReference type="AlphaFoldDB" id="A0A8J6PGR2"/>
<dbReference type="RefSeq" id="WP_216713436.1">
    <property type="nucleotide sequence ID" value="NZ_JACVEL010000001.1"/>
</dbReference>
<feature type="domain" description="DUF58" evidence="1">
    <location>
        <begin position="42"/>
        <end position="255"/>
    </location>
</feature>
<protein>
    <submittedName>
        <fullName evidence="2">DUF58 domain-containing protein</fullName>
    </submittedName>
</protein>
<dbReference type="Gene3D" id="3.40.50.410">
    <property type="entry name" value="von Willebrand factor, type A domain"/>
    <property type="match status" value="1"/>
</dbReference>
<keyword evidence="3" id="KW-1185">Reference proteome</keyword>
<organism evidence="2 3">
    <name type="scientific">Taishania pollutisoli</name>
    <dbReference type="NCBI Taxonomy" id="2766479"/>
    <lineage>
        <taxon>Bacteria</taxon>
        <taxon>Pseudomonadati</taxon>
        <taxon>Bacteroidota</taxon>
        <taxon>Flavobacteriia</taxon>
        <taxon>Flavobacteriales</taxon>
        <taxon>Crocinitomicaceae</taxon>
        <taxon>Taishania</taxon>
    </lineage>
</organism>
<dbReference type="Pfam" id="PF01882">
    <property type="entry name" value="DUF58"/>
    <property type="match status" value="1"/>
</dbReference>
<evidence type="ECO:0000313" key="2">
    <source>
        <dbReference type="EMBL" id="MBC9811391.1"/>
    </source>
</evidence>
<accession>A0A8J6PGR2</accession>
<evidence type="ECO:0000259" key="1">
    <source>
        <dbReference type="Pfam" id="PF01882"/>
    </source>
</evidence>